<feature type="domain" description="N-terminal Ras-GEF" evidence="7">
    <location>
        <begin position="315"/>
        <end position="438"/>
    </location>
</feature>
<feature type="compositionally biased region" description="Low complexity" evidence="5">
    <location>
        <begin position="100"/>
        <end position="119"/>
    </location>
</feature>
<dbReference type="Proteomes" id="UP000076078">
    <property type="component" value="Unassembled WGS sequence"/>
</dbReference>
<reference evidence="8 9" key="1">
    <citation type="submission" date="2015-12" db="EMBL/GenBank/DDBJ databases">
        <title>Dictyostelia acquired genes for synthesis and detection of signals that induce cell-type specialization by lateral gene transfer from prokaryotes.</title>
        <authorList>
            <person name="Gloeckner G."/>
            <person name="Schaap P."/>
        </authorList>
    </citation>
    <scope>NUCLEOTIDE SEQUENCE [LARGE SCALE GENOMIC DNA]</scope>
    <source>
        <strain evidence="8 9">TK</strain>
    </source>
</reference>
<dbReference type="OrthoDB" id="546434at2759"/>
<dbReference type="Gene3D" id="1.20.870.10">
    <property type="entry name" value="Son of sevenless (SoS) protein Chain: S domain 1"/>
    <property type="match status" value="1"/>
</dbReference>
<dbReference type="SUPFAM" id="SSF48366">
    <property type="entry name" value="Ras GEF"/>
    <property type="match status" value="1"/>
</dbReference>
<dbReference type="InterPro" id="IPR008937">
    <property type="entry name" value="Ras-like_GEF"/>
</dbReference>
<evidence type="ECO:0000256" key="4">
    <source>
        <dbReference type="SAM" id="Coils"/>
    </source>
</evidence>
<feature type="region of interest" description="Disordered" evidence="5">
    <location>
        <begin position="712"/>
        <end position="767"/>
    </location>
</feature>
<feature type="domain" description="Ras-GEF" evidence="6">
    <location>
        <begin position="472"/>
        <end position="707"/>
    </location>
</feature>
<feature type="compositionally biased region" description="Low complexity" evidence="5">
    <location>
        <begin position="718"/>
        <end position="749"/>
    </location>
</feature>
<feature type="compositionally biased region" description="Basic and acidic residues" evidence="5">
    <location>
        <begin position="291"/>
        <end position="300"/>
    </location>
</feature>
<feature type="region of interest" description="Disordered" evidence="5">
    <location>
        <begin position="213"/>
        <end position="300"/>
    </location>
</feature>
<dbReference type="OMA" id="CNNRIEY"/>
<dbReference type="PANTHER" id="PTHR23113">
    <property type="entry name" value="GUANINE NUCLEOTIDE EXCHANGE FACTOR"/>
    <property type="match status" value="1"/>
</dbReference>
<organism evidence="8 9">
    <name type="scientific">Tieghemostelium lacteum</name>
    <name type="common">Slime mold</name>
    <name type="synonym">Dictyostelium lacteum</name>
    <dbReference type="NCBI Taxonomy" id="361077"/>
    <lineage>
        <taxon>Eukaryota</taxon>
        <taxon>Amoebozoa</taxon>
        <taxon>Evosea</taxon>
        <taxon>Eumycetozoa</taxon>
        <taxon>Dictyostelia</taxon>
        <taxon>Dictyosteliales</taxon>
        <taxon>Raperosteliaceae</taxon>
        <taxon>Tieghemostelium</taxon>
    </lineage>
</organism>
<sequence>MENNYNGGEHYYVQRIQELEENNRKLHNRINELEMLNNNLKNQVEYFQTKFLESNLMNDSKDISSCLSDIYNSMTFDQTAILGSDNNAIETELLELELQNQSSVNSSSSELTEDSSNISPRLDQSGSLEGNSTVSNTGILGNSGLMSPDTLTNTVEQQQQQPKKSTWSTAVIPKTRSDSILQQSTKVHPSSNVHDSYLNRTISEQQNLIFSQIKKKPIPPLPPGALVDRRSKTSPFPASGGANTSSNNLQVPPLRHQSASATIAPRPSTPPVNSESQESQPTPTQVSSIAAHEEDLGDESRLDDPNLILVKNDSGNYIVRGGTLEKLVQRLSYEGSHDIDFSQAFLLTYRSFTTPTELLDMLIQSYNAPIDETKLKNRKRIIRLRVANVIKKWLDRYFHDFQNDSDLLNKLDQFISNQIMLDMESIAKNLKKLLSNERPVPVPTFTELAPPVLAPKKSTSLVPGDFVFRDLEPLEIARQMTLIESDLYRSIQSKECLNQSWNKADKEEKAPHIYQMIKRFNQVSTWVAIEILQQDKLKDRVSTIKRLLLVADKCRELGNYNGLMEIISGLQNSSVHRLKKTWEKVESKILLKNLYDDLLAKTSSKHSYKEYRQMLHTAHPPCVPYLGIYLTDLTFIEEGNKNTLNNRDDLINFEKRRKISVVIREIQQYQQTPYNLHTEEHTMKFLKNLPYLSEQSLYKLSLVCEPREIRNSIDTGASNNSTSTNSGGNNPNSLTSSSSPPIQPTTTNTLNPSIHGLRREPSMSSLK</sequence>
<feature type="compositionally biased region" description="Polar residues" evidence="5">
    <location>
        <begin position="122"/>
        <end position="140"/>
    </location>
</feature>
<name>A0A151ZDJ9_TIELA</name>
<keyword evidence="2 4" id="KW-0175">Coiled coil</keyword>
<evidence type="ECO:0000256" key="3">
    <source>
        <dbReference type="PROSITE-ProRule" id="PRU00168"/>
    </source>
</evidence>
<evidence type="ECO:0000313" key="9">
    <source>
        <dbReference type="Proteomes" id="UP000076078"/>
    </source>
</evidence>
<dbReference type="Gene3D" id="1.10.840.10">
    <property type="entry name" value="Ras guanine-nucleotide exchange factors catalytic domain"/>
    <property type="match status" value="1"/>
</dbReference>
<protein>
    <submittedName>
        <fullName evidence="8">Ras guanine nucleotide exchange factor</fullName>
    </submittedName>
</protein>
<dbReference type="GO" id="GO:0007265">
    <property type="term" value="P:Ras protein signal transduction"/>
    <property type="evidence" value="ECO:0007669"/>
    <property type="project" value="TreeGrafter"/>
</dbReference>
<dbReference type="EMBL" id="LODT01000031">
    <property type="protein sequence ID" value="KYQ92033.1"/>
    <property type="molecule type" value="Genomic_DNA"/>
</dbReference>
<proteinExistence type="predicted"/>
<dbReference type="CDD" id="cd00155">
    <property type="entry name" value="RasGEF"/>
    <property type="match status" value="1"/>
</dbReference>
<dbReference type="InterPro" id="IPR023578">
    <property type="entry name" value="Ras_GEF_dom_sf"/>
</dbReference>
<dbReference type="Pfam" id="PF00618">
    <property type="entry name" value="RasGEF_N"/>
    <property type="match status" value="1"/>
</dbReference>
<dbReference type="InParanoid" id="A0A151ZDJ9"/>
<feature type="compositionally biased region" description="Polar residues" evidence="5">
    <location>
        <begin position="149"/>
        <end position="169"/>
    </location>
</feature>
<dbReference type="PANTHER" id="PTHR23113:SF362">
    <property type="entry name" value="RAS GUANINE NUCLEOTIDE EXCHANGE FACTOR E"/>
    <property type="match status" value="1"/>
</dbReference>
<evidence type="ECO:0000256" key="1">
    <source>
        <dbReference type="ARBA" id="ARBA00022658"/>
    </source>
</evidence>
<dbReference type="PROSITE" id="PS50212">
    <property type="entry name" value="RASGEF_NTER"/>
    <property type="match status" value="1"/>
</dbReference>
<dbReference type="CDD" id="cd06224">
    <property type="entry name" value="REM"/>
    <property type="match status" value="1"/>
</dbReference>
<dbReference type="SMART" id="SM00229">
    <property type="entry name" value="RasGEFN"/>
    <property type="match status" value="1"/>
</dbReference>
<comment type="caution">
    <text evidence="8">The sequence shown here is derived from an EMBL/GenBank/DDBJ whole genome shotgun (WGS) entry which is preliminary data.</text>
</comment>
<accession>A0A151ZDJ9</accession>
<dbReference type="Pfam" id="PF00617">
    <property type="entry name" value="RasGEF"/>
    <property type="match status" value="1"/>
</dbReference>
<dbReference type="AlphaFoldDB" id="A0A151ZDJ9"/>
<dbReference type="InterPro" id="IPR001895">
    <property type="entry name" value="RASGEF_cat_dom"/>
</dbReference>
<feature type="region of interest" description="Disordered" evidence="5">
    <location>
        <begin position="100"/>
        <end position="196"/>
    </location>
</feature>
<dbReference type="PROSITE" id="PS50009">
    <property type="entry name" value="RASGEF_CAT"/>
    <property type="match status" value="1"/>
</dbReference>
<dbReference type="InterPro" id="IPR036964">
    <property type="entry name" value="RASGEF_cat_dom_sf"/>
</dbReference>
<dbReference type="GO" id="GO:0005886">
    <property type="term" value="C:plasma membrane"/>
    <property type="evidence" value="ECO:0007669"/>
    <property type="project" value="TreeGrafter"/>
</dbReference>
<dbReference type="InterPro" id="IPR019804">
    <property type="entry name" value="Ras_G-nucl-exch_fac_CS"/>
</dbReference>
<keyword evidence="1 3" id="KW-0344">Guanine-nucleotide releasing factor</keyword>
<evidence type="ECO:0000256" key="2">
    <source>
        <dbReference type="ARBA" id="ARBA00023054"/>
    </source>
</evidence>
<feature type="coiled-coil region" evidence="4">
    <location>
        <begin position="16"/>
        <end position="50"/>
    </location>
</feature>
<evidence type="ECO:0000313" key="8">
    <source>
        <dbReference type="EMBL" id="KYQ92033.1"/>
    </source>
</evidence>
<dbReference type="SMART" id="SM00147">
    <property type="entry name" value="RasGEF"/>
    <property type="match status" value="1"/>
</dbReference>
<evidence type="ECO:0000256" key="5">
    <source>
        <dbReference type="SAM" id="MobiDB-lite"/>
    </source>
</evidence>
<evidence type="ECO:0000259" key="7">
    <source>
        <dbReference type="PROSITE" id="PS50212"/>
    </source>
</evidence>
<gene>
    <name evidence="8" type="ORF">DLAC_06863</name>
</gene>
<dbReference type="GO" id="GO:0005085">
    <property type="term" value="F:guanyl-nucleotide exchange factor activity"/>
    <property type="evidence" value="ECO:0007669"/>
    <property type="project" value="UniProtKB-KW"/>
</dbReference>
<dbReference type="InterPro" id="IPR000651">
    <property type="entry name" value="Ras-like_Gua-exchang_fac_N"/>
</dbReference>
<feature type="compositionally biased region" description="Polar residues" evidence="5">
    <location>
        <begin position="271"/>
        <end position="288"/>
    </location>
</feature>
<feature type="compositionally biased region" description="Polar residues" evidence="5">
    <location>
        <begin position="178"/>
        <end position="196"/>
    </location>
</feature>
<dbReference type="PROSITE" id="PS00720">
    <property type="entry name" value="RASGEF"/>
    <property type="match status" value="1"/>
</dbReference>
<dbReference type="STRING" id="361077.A0A151ZDJ9"/>
<evidence type="ECO:0000259" key="6">
    <source>
        <dbReference type="PROSITE" id="PS50009"/>
    </source>
</evidence>
<feature type="compositionally biased region" description="Polar residues" evidence="5">
    <location>
        <begin position="233"/>
        <end position="250"/>
    </location>
</feature>
<keyword evidence="9" id="KW-1185">Reference proteome</keyword>